<evidence type="ECO:0000313" key="11">
    <source>
        <dbReference type="EMBL" id="AOS83680.1"/>
    </source>
</evidence>
<feature type="domain" description="Radical SAM core" evidence="10">
    <location>
        <begin position="50"/>
        <end position="266"/>
    </location>
</feature>
<dbReference type="Proteomes" id="UP000095185">
    <property type="component" value="Chromosome"/>
</dbReference>
<dbReference type="NCBIfam" id="NF009544">
    <property type="entry name" value="PRK12928.1"/>
    <property type="match status" value="1"/>
</dbReference>
<dbReference type="SFLD" id="SFLDG01058">
    <property type="entry name" value="lipoyl_synthase_like"/>
    <property type="match status" value="1"/>
</dbReference>
<evidence type="ECO:0000256" key="1">
    <source>
        <dbReference type="ARBA" id="ARBA00022485"/>
    </source>
</evidence>
<comment type="subcellular location">
    <subcellularLocation>
        <location evidence="9">Cytoplasm</location>
    </subcellularLocation>
</comment>
<dbReference type="GO" id="GO:0009249">
    <property type="term" value="P:protein lipoylation"/>
    <property type="evidence" value="ECO:0007669"/>
    <property type="project" value="UniProtKB-UniRule"/>
</dbReference>
<feature type="binding site" evidence="9">
    <location>
        <position position="64"/>
    </location>
    <ligand>
        <name>[4Fe-4S] cluster</name>
        <dbReference type="ChEBI" id="CHEBI:49883"/>
        <label>2</label>
        <note>4Fe-4S-S-AdoMet</note>
    </ligand>
</feature>
<protein>
    <recommendedName>
        <fullName evidence="9">Lipoyl synthase</fullName>
        <ecNumber evidence="9">2.8.1.8</ecNumber>
    </recommendedName>
    <alternativeName>
        <fullName evidence="9">Lip-syn</fullName>
        <shortName evidence="9">LS</shortName>
    </alternativeName>
    <alternativeName>
        <fullName evidence="9">Lipoate synthase</fullName>
    </alternativeName>
    <alternativeName>
        <fullName evidence="9">Lipoic acid synthase</fullName>
    </alternativeName>
    <alternativeName>
        <fullName evidence="9">Sulfur insertion protein LipA</fullName>
    </alternativeName>
</protein>
<dbReference type="STRING" id="274537.BIU88_05670"/>
<evidence type="ECO:0000256" key="9">
    <source>
        <dbReference type="HAMAP-Rule" id="MF_00206"/>
    </source>
</evidence>
<dbReference type="InterPro" id="IPR003698">
    <property type="entry name" value="Lipoyl_synth"/>
</dbReference>
<dbReference type="NCBIfam" id="TIGR00510">
    <property type="entry name" value="lipA"/>
    <property type="match status" value="1"/>
</dbReference>
<keyword evidence="7 9" id="KW-0411">Iron-sulfur</keyword>
<name>A0A1D8CXM1_CHLLM</name>
<dbReference type="SFLD" id="SFLDF00271">
    <property type="entry name" value="lipoyl_synthase"/>
    <property type="match status" value="1"/>
</dbReference>
<dbReference type="GO" id="GO:0046872">
    <property type="term" value="F:metal ion binding"/>
    <property type="evidence" value="ECO:0007669"/>
    <property type="project" value="UniProtKB-KW"/>
</dbReference>
<accession>A0A1D8CXM1</accession>
<organism evidence="11 12">
    <name type="scientific">Chlorobaculum limnaeum</name>
    <dbReference type="NCBI Taxonomy" id="274537"/>
    <lineage>
        <taxon>Bacteria</taxon>
        <taxon>Pseudomonadati</taxon>
        <taxon>Chlorobiota</taxon>
        <taxon>Chlorobiia</taxon>
        <taxon>Chlorobiales</taxon>
        <taxon>Chlorobiaceae</taxon>
        <taxon>Chlorobaculum</taxon>
    </lineage>
</organism>
<evidence type="ECO:0000256" key="8">
    <source>
        <dbReference type="ARBA" id="ARBA00047326"/>
    </source>
</evidence>
<sequence length="290" mass="31853">MNSGPGKKPDWLKIKLASGSSFASTRQLLNKHSLHTVCRSAMCPNLHECWSKGTATFLLLGNVCTRACRFCAVATGQRPALPDAAEPAKIAEAVKTMKLRHAVLTSVNRDDLPDGGAAHWVETIQAIRAVNPGVSLECLIPDFSGNERALDLVMAEAPEVLNHNIETVPSLYSKVRPQASYELSLSIIERAKRKFRLATKSGMMVGMGETPEEVEASLGDLRRHGCDMVTIGQYLQPTAAHLPVERYVTPEEFERYRAIALDAGFRHVRSGPFVRSSYHAEAFEPVEEIS</sequence>
<dbReference type="EMBL" id="CP017305">
    <property type="protein sequence ID" value="AOS83680.1"/>
    <property type="molecule type" value="Genomic_DNA"/>
</dbReference>
<dbReference type="EC" id="2.8.1.8" evidence="9"/>
<keyword evidence="1 9" id="KW-0004">4Fe-4S</keyword>
<dbReference type="RefSeq" id="WP_069809474.1">
    <property type="nucleotide sequence ID" value="NZ_CP017305.1"/>
</dbReference>
<dbReference type="Gene3D" id="3.20.20.70">
    <property type="entry name" value="Aldolase class I"/>
    <property type="match status" value="1"/>
</dbReference>
<dbReference type="InterPro" id="IPR058240">
    <property type="entry name" value="rSAM_sf"/>
</dbReference>
<dbReference type="InterPro" id="IPR006638">
    <property type="entry name" value="Elp3/MiaA/NifB-like_rSAM"/>
</dbReference>
<feature type="binding site" evidence="9">
    <location>
        <position position="38"/>
    </location>
    <ligand>
        <name>[4Fe-4S] cluster</name>
        <dbReference type="ChEBI" id="CHEBI:49883"/>
        <label>1</label>
    </ligand>
</feature>
<feature type="binding site" evidence="9">
    <location>
        <position position="68"/>
    </location>
    <ligand>
        <name>[4Fe-4S] cluster</name>
        <dbReference type="ChEBI" id="CHEBI:49883"/>
        <label>2</label>
        <note>4Fe-4S-S-AdoMet</note>
    </ligand>
</feature>
<feature type="binding site" evidence="9">
    <location>
        <position position="49"/>
    </location>
    <ligand>
        <name>[4Fe-4S] cluster</name>
        <dbReference type="ChEBI" id="CHEBI:49883"/>
        <label>1</label>
    </ligand>
</feature>
<dbReference type="GO" id="GO:0051539">
    <property type="term" value="F:4 iron, 4 sulfur cluster binding"/>
    <property type="evidence" value="ECO:0007669"/>
    <property type="project" value="UniProtKB-UniRule"/>
</dbReference>
<dbReference type="SMART" id="SM00729">
    <property type="entry name" value="Elp3"/>
    <property type="match status" value="1"/>
</dbReference>
<dbReference type="KEGG" id="clz:BIU88_05670"/>
<evidence type="ECO:0000256" key="7">
    <source>
        <dbReference type="ARBA" id="ARBA00023014"/>
    </source>
</evidence>
<dbReference type="Pfam" id="PF04055">
    <property type="entry name" value="Radical_SAM"/>
    <property type="match status" value="1"/>
</dbReference>
<evidence type="ECO:0000256" key="3">
    <source>
        <dbReference type="ARBA" id="ARBA00022679"/>
    </source>
</evidence>
<dbReference type="PANTHER" id="PTHR10949:SF0">
    <property type="entry name" value="LIPOYL SYNTHASE, MITOCHONDRIAL"/>
    <property type="match status" value="1"/>
</dbReference>
<reference evidence="11" key="1">
    <citation type="submission" date="2016-09" db="EMBL/GenBank/DDBJ databases">
        <title>Genome sequence of Chlorobaculum limnaeum.</title>
        <authorList>
            <person name="Liu Z."/>
            <person name="Tank M."/>
            <person name="Bryant D.A."/>
        </authorList>
    </citation>
    <scope>NUCLEOTIDE SEQUENCE [LARGE SCALE GENOMIC DNA]</scope>
    <source>
        <strain evidence="11">DSM 1677</strain>
    </source>
</reference>
<keyword evidence="3 9" id="KW-0808">Transferase</keyword>
<keyword evidence="12" id="KW-1185">Reference proteome</keyword>
<proteinExistence type="inferred from homology"/>
<dbReference type="FunFam" id="3.20.20.70:FF:000040">
    <property type="entry name" value="Lipoyl synthase"/>
    <property type="match status" value="1"/>
</dbReference>
<evidence type="ECO:0000256" key="6">
    <source>
        <dbReference type="ARBA" id="ARBA00023004"/>
    </source>
</evidence>
<comment type="similarity">
    <text evidence="9">Belongs to the radical SAM superfamily. Lipoyl synthase family.</text>
</comment>
<gene>
    <name evidence="9" type="primary">lipA</name>
    <name evidence="11" type="ORF">BIU88_05670</name>
</gene>
<feature type="binding site" evidence="9">
    <location>
        <position position="43"/>
    </location>
    <ligand>
        <name>[4Fe-4S] cluster</name>
        <dbReference type="ChEBI" id="CHEBI:49883"/>
        <label>1</label>
    </ligand>
</feature>
<dbReference type="InterPro" id="IPR007197">
    <property type="entry name" value="rSAM"/>
</dbReference>
<evidence type="ECO:0000256" key="5">
    <source>
        <dbReference type="ARBA" id="ARBA00022723"/>
    </source>
</evidence>
<dbReference type="GO" id="GO:0005737">
    <property type="term" value="C:cytoplasm"/>
    <property type="evidence" value="ECO:0007669"/>
    <property type="project" value="UniProtKB-SubCell"/>
</dbReference>
<evidence type="ECO:0000313" key="12">
    <source>
        <dbReference type="Proteomes" id="UP000095185"/>
    </source>
</evidence>
<keyword evidence="6 9" id="KW-0408">Iron</keyword>
<dbReference type="SUPFAM" id="SSF102114">
    <property type="entry name" value="Radical SAM enzymes"/>
    <property type="match status" value="1"/>
</dbReference>
<dbReference type="UniPathway" id="UPA00538">
    <property type="reaction ID" value="UER00593"/>
</dbReference>
<evidence type="ECO:0000259" key="10">
    <source>
        <dbReference type="PROSITE" id="PS51918"/>
    </source>
</evidence>
<evidence type="ECO:0000256" key="2">
    <source>
        <dbReference type="ARBA" id="ARBA00022490"/>
    </source>
</evidence>
<dbReference type="AlphaFoldDB" id="A0A1D8CXM1"/>
<comment type="pathway">
    <text evidence="9">Protein modification; protein lipoylation via endogenous pathway; protein N(6)-(lipoyl)lysine from octanoyl-[acyl-carrier-protein]: step 2/2.</text>
</comment>
<comment type="catalytic activity">
    <reaction evidence="8 9">
        <text>[[Fe-S] cluster scaffold protein carrying a second [4Fe-4S](2+) cluster] + N(6)-octanoyl-L-lysyl-[protein] + 2 oxidized [2Fe-2S]-[ferredoxin] + 2 S-adenosyl-L-methionine + 4 H(+) = [[Fe-S] cluster scaffold protein] + N(6)-[(R)-dihydrolipoyl]-L-lysyl-[protein] + 4 Fe(3+) + 2 hydrogen sulfide + 2 5'-deoxyadenosine + 2 L-methionine + 2 reduced [2Fe-2S]-[ferredoxin]</text>
        <dbReference type="Rhea" id="RHEA:16585"/>
        <dbReference type="Rhea" id="RHEA-COMP:9928"/>
        <dbReference type="Rhea" id="RHEA-COMP:10000"/>
        <dbReference type="Rhea" id="RHEA-COMP:10001"/>
        <dbReference type="Rhea" id="RHEA-COMP:10475"/>
        <dbReference type="Rhea" id="RHEA-COMP:14568"/>
        <dbReference type="Rhea" id="RHEA-COMP:14569"/>
        <dbReference type="ChEBI" id="CHEBI:15378"/>
        <dbReference type="ChEBI" id="CHEBI:17319"/>
        <dbReference type="ChEBI" id="CHEBI:29034"/>
        <dbReference type="ChEBI" id="CHEBI:29919"/>
        <dbReference type="ChEBI" id="CHEBI:33722"/>
        <dbReference type="ChEBI" id="CHEBI:33737"/>
        <dbReference type="ChEBI" id="CHEBI:33738"/>
        <dbReference type="ChEBI" id="CHEBI:57844"/>
        <dbReference type="ChEBI" id="CHEBI:59789"/>
        <dbReference type="ChEBI" id="CHEBI:78809"/>
        <dbReference type="ChEBI" id="CHEBI:83100"/>
        <dbReference type="EC" id="2.8.1.8"/>
    </reaction>
</comment>
<dbReference type="SFLD" id="SFLDS00029">
    <property type="entry name" value="Radical_SAM"/>
    <property type="match status" value="1"/>
</dbReference>
<feature type="binding site" evidence="9">
    <location>
        <position position="71"/>
    </location>
    <ligand>
        <name>[4Fe-4S] cluster</name>
        <dbReference type="ChEBI" id="CHEBI:49883"/>
        <label>2</label>
        <note>4Fe-4S-S-AdoMet</note>
    </ligand>
</feature>
<dbReference type="HAMAP" id="MF_00206">
    <property type="entry name" value="Lipoyl_synth"/>
    <property type="match status" value="1"/>
</dbReference>
<dbReference type="PROSITE" id="PS51918">
    <property type="entry name" value="RADICAL_SAM"/>
    <property type="match status" value="1"/>
</dbReference>
<keyword evidence="2 9" id="KW-0963">Cytoplasm</keyword>
<dbReference type="GO" id="GO:0016992">
    <property type="term" value="F:lipoate synthase activity"/>
    <property type="evidence" value="ECO:0007669"/>
    <property type="project" value="UniProtKB-UniRule"/>
</dbReference>
<dbReference type="OrthoDB" id="9787898at2"/>
<feature type="binding site" evidence="9">
    <location>
        <position position="277"/>
    </location>
    <ligand>
        <name>[4Fe-4S] cluster</name>
        <dbReference type="ChEBI" id="CHEBI:49883"/>
        <label>1</label>
    </ligand>
</feature>
<keyword evidence="4 9" id="KW-0949">S-adenosyl-L-methionine</keyword>
<dbReference type="PANTHER" id="PTHR10949">
    <property type="entry name" value="LIPOYL SYNTHASE"/>
    <property type="match status" value="1"/>
</dbReference>
<comment type="function">
    <text evidence="9">Catalyzes the radical-mediated insertion of two sulfur atoms into the C-6 and C-8 positions of the octanoyl moiety bound to the lipoyl domains of lipoate-dependent enzymes, thereby converting the octanoylated domains into lipoylated derivatives.</text>
</comment>
<dbReference type="NCBIfam" id="NF004019">
    <property type="entry name" value="PRK05481.1"/>
    <property type="match status" value="1"/>
</dbReference>
<dbReference type="InterPro" id="IPR013785">
    <property type="entry name" value="Aldolase_TIM"/>
</dbReference>
<comment type="cofactor">
    <cofactor evidence="9">
        <name>[4Fe-4S] cluster</name>
        <dbReference type="ChEBI" id="CHEBI:49883"/>
    </cofactor>
    <text evidence="9">Binds 2 [4Fe-4S] clusters per subunit. One cluster is coordinated with 3 cysteines and an exchangeable S-adenosyl-L-methionine.</text>
</comment>
<evidence type="ECO:0000256" key="4">
    <source>
        <dbReference type="ARBA" id="ARBA00022691"/>
    </source>
</evidence>
<dbReference type="PIRSF" id="PIRSF005963">
    <property type="entry name" value="Lipoyl_synth"/>
    <property type="match status" value="1"/>
</dbReference>
<keyword evidence="5 9" id="KW-0479">Metal-binding</keyword>